<dbReference type="EMBL" id="CP006933">
    <property type="protein sequence ID" value="AIS32372.1"/>
    <property type="molecule type" value="Genomic_DNA"/>
</dbReference>
<protein>
    <submittedName>
        <fullName evidence="5">Zinc ribbon domain-containing protein</fullName>
    </submittedName>
</protein>
<dbReference type="InterPro" id="IPR025874">
    <property type="entry name" value="DZR"/>
</dbReference>
<sequence>MFCTFCGSENPNNARYCVNCGHEINNPLIRSSKSTDDEKTRLCPFCKKEISIEALKCKYCGEWVNKEKKGRKKILKLIKTAVITETISQIFKTIRGASAAKIAPAHLALMGLGTIAVTTLIVGAILVPTNSSLDNNTTQIDTQQAQVNNSPQSKLYIRF</sequence>
<dbReference type="PATRIC" id="fig|2162.10.peg.783"/>
<dbReference type="Proteomes" id="UP000062768">
    <property type="component" value="Chromosome I"/>
</dbReference>
<name>A0A089ZEB5_METFO</name>
<keyword evidence="1" id="KW-0472">Membrane</keyword>
<dbReference type="KEGG" id="mfc:BRM9_1558"/>
<evidence type="ECO:0000313" key="7">
    <source>
        <dbReference type="Proteomes" id="UP000062768"/>
    </source>
</evidence>
<evidence type="ECO:0000313" key="5">
    <source>
        <dbReference type="EMBL" id="MBF4473949.1"/>
    </source>
</evidence>
<evidence type="ECO:0000256" key="1">
    <source>
        <dbReference type="SAM" id="Phobius"/>
    </source>
</evidence>
<evidence type="ECO:0000313" key="3">
    <source>
        <dbReference type="EMBL" id="AIS32372.1"/>
    </source>
</evidence>
<evidence type="ECO:0000313" key="6">
    <source>
        <dbReference type="Proteomes" id="UP000029661"/>
    </source>
</evidence>
<accession>A0A089ZEB5</accession>
<dbReference type="OrthoDB" id="78418at2157"/>
<evidence type="ECO:0000313" key="4">
    <source>
        <dbReference type="EMBL" id="CEL24396.1"/>
    </source>
</evidence>
<organism evidence="3 6">
    <name type="scientific">Methanobacterium formicicum</name>
    <dbReference type="NCBI Taxonomy" id="2162"/>
    <lineage>
        <taxon>Archaea</taxon>
        <taxon>Methanobacteriati</taxon>
        <taxon>Methanobacteriota</taxon>
        <taxon>Methanomada group</taxon>
        <taxon>Methanobacteria</taxon>
        <taxon>Methanobacteriales</taxon>
        <taxon>Methanobacteriaceae</taxon>
        <taxon>Methanobacterium</taxon>
    </lineage>
</organism>
<dbReference type="AlphaFoldDB" id="A0A089ZEB5"/>
<reference evidence="5" key="3">
    <citation type="submission" date="2020-10" db="EMBL/GenBank/DDBJ databases">
        <title>Dehalococcoides mccartyi of a TCE/Cr reducing biochatode.</title>
        <authorList>
            <person name="Matturro B."/>
        </authorList>
    </citation>
    <scope>NUCLEOTIDE SEQUENCE</scope>
    <source>
        <strain evidence="5">Bin2</strain>
    </source>
</reference>
<reference evidence="4" key="2">
    <citation type="submission" date="2014-09" db="EMBL/GenBank/DDBJ databases">
        <authorList>
            <person name="Bishop-Lilly K.A."/>
            <person name="Broomall S.M."/>
            <person name="Chain P.S."/>
            <person name="Chertkov O."/>
            <person name="Coyne S.R."/>
            <person name="Daligault H.E."/>
            <person name="Davenport K.W."/>
            <person name="Erkkila T."/>
            <person name="Frey K.G."/>
            <person name="Gibbons H.S."/>
            <person name="Gu W."/>
            <person name="Jaissle J."/>
            <person name="Johnson S.L."/>
            <person name="Koroleva G.I."/>
            <person name="Ladner J.T."/>
            <person name="Lo C.-C."/>
            <person name="Minogue T.D."/>
            <person name="Munk C."/>
            <person name="Palacios G.F."/>
            <person name="Redden C.L."/>
            <person name="Rosenzweig C.N."/>
            <person name="Scholz M.B."/>
            <person name="Teshima H."/>
            <person name="Xu Y."/>
        </authorList>
    </citation>
    <scope>NUCLEOTIDE SEQUENCE</scope>
    <source>
        <strain evidence="4">Mb9</strain>
    </source>
</reference>
<feature type="transmembrane region" description="Helical" evidence="1">
    <location>
        <begin position="107"/>
        <end position="127"/>
    </location>
</feature>
<dbReference type="Proteomes" id="UP000606900">
    <property type="component" value="Unassembled WGS sequence"/>
</dbReference>
<gene>
    <name evidence="3" type="ORF">BRM9_1558</name>
    <name evidence="5" type="ORF">ISP06_00550</name>
    <name evidence="4" type="ORF">MB9_0753</name>
</gene>
<evidence type="ECO:0000259" key="2">
    <source>
        <dbReference type="Pfam" id="PF12773"/>
    </source>
</evidence>
<dbReference type="EMBL" id="JADIIL010000003">
    <property type="protein sequence ID" value="MBF4473949.1"/>
    <property type="molecule type" value="Genomic_DNA"/>
</dbReference>
<keyword evidence="1" id="KW-1133">Transmembrane helix</keyword>
<dbReference type="RefSeq" id="WP_048085352.1">
    <property type="nucleotide sequence ID" value="NZ_CP006933.1"/>
</dbReference>
<keyword evidence="1" id="KW-0812">Transmembrane</keyword>
<dbReference type="Pfam" id="PF12773">
    <property type="entry name" value="DZR"/>
    <property type="match status" value="1"/>
</dbReference>
<feature type="domain" description="DZANK-type" evidence="2">
    <location>
        <begin position="3"/>
        <end position="61"/>
    </location>
</feature>
<dbReference type="GeneID" id="26739010"/>
<dbReference type="EMBL" id="LN734822">
    <property type="protein sequence ID" value="CEL24396.1"/>
    <property type="molecule type" value="Genomic_DNA"/>
</dbReference>
<reference evidence="3" key="1">
    <citation type="submission" date="2013-12" db="EMBL/GenBank/DDBJ databases">
        <title>The complete genome sequence of Methanobacterium sp. BRM9.</title>
        <authorList>
            <consortium name="Pastoral Greenhouse Gas Research Consortium"/>
            <person name="Kelly W.J."/>
            <person name="Leahy S.C."/>
            <person name="Perry R."/>
            <person name="Li D."/>
            <person name="Altermann E."/>
            <person name="Lambie S.C."/>
            <person name="Attwood G.T."/>
        </authorList>
    </citation>
    <scope>NUCLEOTIDE SEQUENCE [LARGE SCALE GENOMIC DNA]</scope>
    <source>
        <strain evidence="3">BRM9</strain>
    </source>
</reference>
<keyword evidence="7" id="KW-1185">Reference proteome</keyword>
<dbReference type="Proteomes" id="UP000029661">
    <property type="component" value="Chromosome"/>
</dbReference>
<proteinExistence type="predicted"/>